<evidence type="ECO:0000256" key="4">
    <source>
        <dbReference type="ARBA" id="ARBA00035229"/>
    </source>
</evidence>
<dbReference type="Proteomes" id="UP000266720">
    <property type="component" value="Chromosome"/>
</dbReference>
<dbReference type="InterPro" id="IPR023654">
    <property type="entry name" value="Ribosomal_eL32_arc"/>
</dbReference>
<evidence type="ECO:0000256" key="3">
    <source>
        <dbReference type="ARBA" id="ARBA00023274"/>
    </source>
</evidence>
<feature type="compositionally biased region" description="Low complexity" evidence="6">
    <location>
        <begin position="19"/>
        <end position="28"/>
    </location>
</feature>
<dbReference type="NCBIfam" id="NF006332">
    <property type="entry name" value="PRK08562.1"/>
    <property type="match status" value="1"/>
</dbReference>
<feature type="region of interest" description="Disordered" evidence="6">
    <location>
        <begin position="1"/>
        <end position="38"/>
    </location>
</feature>
<dbReference type="GO" id="GO:0022625">
    <property type="term" value="C:cytosolic large ribosomal subunit"/>
    <property type="evidence" value="ECO:0007669"/>
    <property type="project" value="TreeGrafter"/>
</dbReference>
<dbReference type="SUPFAM" id="SSF52042">
    <property type="entry name" value="Ribosomal protein L32e"/>
    <property type="match status" value="1"/>
</dbReference>
<dbReference type="PANTHER" id="PTHR23413">
    <property type="entry name" value="60S RIBOSOMAL PROTEIN L32 AND DNA-DIRECTED RNA POLYMERASE II, SUBUNIT N"/>
    <property type="match status" value="1"/>
</dbReference>
<dbReference type="InterPro" id="IPR036351">
    <property type="entry name" value="Ribosomal_eL32_sf"/>
</dbReference>
<name>A0A3G1A6E3_9CREN</name>
<dbReference type="EMBL" id="CP007493">
    <property type="protein sequence ID" value="AJB42540.1"/>
    <property type="molecule type" value="Genomic_DNA"/>
</dbReference>
<evidence type="ECO:0000256" key="5">
    <source>
        <dbReference type="HAMAP-Rule" id="MF_00810"/>
    </source>
</evidence>
<dbReference type="PANTHER" id="PTHR23413:SF1">
    <property type="entry name" value="RIBOSOMAL PROTEIN L32"/>
    <property type="match status" value="1"/>
</dbReference>
<keyword evidence="3 5" id="KW-0687">Ribonucleoprotein</keyword>
<proteinExistence type="inferred from homology"/>
<accession>A0A3G1A6E3</accession>
<dbReference type="AlphaFoldDB" id="A0A3G1A6E3"/>
<evidence type="ECO:0000256" key="2">
    <source>
        <dbReference type="ARBA" id="ARBA00022980"/>
    </source>
</evidence>
<comment type="similarity">
    <text evidence="1 5">Belongs to the eukaryotic ribosomal protein eL32 family.</text>
</comment>
<dbReference type="HAMAP" id="MF_00810">
    <property type="entry name" value="Ribosomal_eL32"/>
    <property type="match status" value="1"/>
</dbReference>
<feature type="compositionally biased region" description="Basic and acidic residues" evidence="6">
    <location>
        <begin position="1"/>
        <end position="18"/>
    </location>
</feature>
<dbReference type="RefSeq" id="WP_020962115.1">
    <property type="nucleotide sequence ID" value="NZ_CP007493.1"/>
</dbReference>
<dbReference type="SMART" id="SM01393">
    <property type="entry name" value="Ribosomal_L32e"/>
    <property type="match status" value="1"/>
</dbReference>
<dbReference type="GO" id="GO:0006412">
    <property type="term" value="P:translation"/>
    <property type="evidence" value="ECO:0007669"/>
    <property type="project" value="UniProtKB-UniRule"/>
</dbReference>
<dbReference type="STRING" id="697581.TCARB_1496"/>
<evidence type="ECO:0000313" key="7">
    <source>
        <dbReference type="EMBL" id="AJB42540.1"/>
    </source>
</evidence>
<sequence length="165" mass="19216">MSTEEKQVNTENVPKEEATAPTTEAQASTEEKKKIYKPTLTAEQQKMLKLRQLISRYRPRFIRMNSWRIKRLEDTWRSPRTSIDNQIRKQLKGFPPLVKIGYRGPKLVRGLHPSGFEEVVVYNVEDLQNVDPKRHAVRIARTVGRRKRAEIIKKAEEIGVRVLNG</sequence>
<organism evidence="7 8">
    <name type="scientific">Thermofilum adornatum 1505</name>
    <dbReference type="NCBI Taxonomy" id="697581"/>
    <lineage>
        <taxon>Archaea</taxon>
        <taxon>Thermoproteota</taxon>
        <taxon>Thermoprotei</taxon>
        <taxon>Thermofilales</taxon>
        <taxon>Thermofilaceae</taxon>
        <taxon>Thermofilum</taxon>
    </lineage>
</organism>
<dbReference type="Pfam" id="PF01655">
    <property type="entry name" value="Ribosomal_L32e"/>
    <property type="match status" value="1"/>
</dbReference>
<protein>
    <recommendedName>
        <fullName evidence="4 5">Large ribosomal subunit protein eL32</fullName>
    </recommendedName>
</protein>
<evidence type="ECO:0000256" key="1">
    <source>
        <dbReference type="ARBA" id="ARBA00008431"/>
    </source>
</evidence>
<dbReference type="KEGG" id="tcb:TCARB_1496"/>
<evidence type="ECO:0000256" key="6">
    <source>
        <dbReference type="SAM" id="MobiDB-lite"/>
    </source>
</evidence>
<gene>
    <name evidence="5" type="primary">rpl32e</name>
    <name evidence="7" type="ORF">TCARB_1496</name>
</gene>
<dbReference type="CDD" id="cd00513">
    <property type="entry name" value="Ribosomal_L32_L32e"/>
    <property type="match status" value="1"/>
</dbReference>
<reference evidence="8" key="1">
    <citation type="book" date="2010" name="EXTREMOPHILES" publisher="0:0-0">
        <title>Complete genome sequences of ten hyperthermophilic archaea reveal their metabolic capabilities and possible ecological roles.</title>
        <editorList>
            <person name="?"/>
        </editorList>
        <authorList>
            <person name="Ravin N.V."/>
            <person name="Mardanov A.V."/>
            <person name="Bonch-Osmolovskaya E.A."/>
            <person name="Skryabin K.G."/>
        </authorList>
    </citation>
    <scope>NUCLEOTIDE SEQUENCE [LARGE SCALE GENOMIC DNA]</scope>
    <source>
        <strain evidence="8">1505</strain>
    </source>
</reference>
<dbReference type="GO" id="GO:0003735">
    <property type="term" value="F:structural constituent of ribosome"/>
    <property type="evidence" value="ECO:0007669"/>
    <property type="project" value="InterPro"/>
</dbReference>
<evidence type="ECO:0000313" key="8">
    <source>
        <dbReference type="Proteomes" id="UP000266720"/>
    </source>
</evidence>
<dbReference type="GeneID" id="16573068"/>
<dbReference type="InterPro" id="IPR001515">
    <property type="entry name" value="Ribosomal_eL32"/>
</dbReference>
<keyword evidence="2 5" id="KW-0689">Ribosomal protein</keyword>